<feature type="compositionally biased region" description="Basic and acidic residues" evidence="1">
    <location>
        <begin position="402"/>
        <end position="430"/>
    </location>
</feature>
<dbReference type="PANTHER" id="PTHR36195:SF4">
    <property type="entry name" value="DOMAIN PROTEIN, PUTATIVE (AFU_ORTHOLOGUE AFUA_5G01990)-RELATED"/>
    <property type="match status" value="1"/>
</dbReference>
<evidence type="ECO:0000256" key="2">
    <source>
        <dbReference type="SAM" id="SignalP"/>
    </source>
</evidence>
<protein>
    <submittedName>
        <fullName evidence="3">Uncharacterized protein</fullName>
    </submittedName>
</protein>
<gene>
    <name evidence="3" type="ORF">N8I77_012615</name>
</gene>
<reference evidence="3" key="1">
    <citation type="submission" date="2023-06" db="EMBL/GenBank/DDBJ databases">
        <authorList>
            <person name="Noh H."/>
        </authorList>
    </citation>
    <scope>NUCLEOTIDE SEQUENCE</scope>
    <source>
        <strain evidence="3">DUCC20226</strain>
    </source>
</reference>
<name>A0AAD9S5W8_PHOAM</name>
<keyword evidence="4" id="KW-1185">Reference proteome</keyword>
<evidence type="ECO:0000313" key="3">
    <source>
        <dbReference type="EMBL" id="KAK2597857.1"/>
    </source>
</evidence>
<dbReference type="AlphaFoldDB" id="A0AAD9S5W8"/>
<comment type="caution">
    <text evidence="3">The sequence shown here is derived from an EMBL/GenBank/DDBJ whole genome shotgun (WGS) entry which is preliminary data.</text>
</comment>
<dbReference type="PANTHER" id="PTHR36195">
    <property type="entry name" value="DOMAIN PROTEIN, PUTATIVE (AFU_ORTHOLOGUE AFUA_5G01990)-RELATED-RELATED"/>
    <property type="match status" value="1"/>
</dbReference>
<feature type="compositionally biased region" description="Pro residues" evidence="1">
    <location>
        <begin position="256"/>
        <end position="358"/>
    </location>
</feature>
<evidence type="ECO:0000313" key="4">
    <source>
        <dbReference type="Proteomes" id="UP001265746"/>
    </source>
</evidence>
<organism evidence="3 4">
    <name type="scientific">Phomopsis amygdali</name>
    <name type="common">Fusicoccum amygdali</name>
    <dbReference type="NCBI Taxonomy" id="1214568"/>
    <lineage>
        <taxon>Eukaryota</taxon>
        <taxon>Fungi</taxon>
        <taxon>Dikarya</taxon>
        <taxon>Ascomycota</taxon>
        <taxon>Pezizomycotina</taxon>
        <taxon>Sordariomycetes</taxon>
        <taxon>Sordariomycetidae</taxon>
        <taxon>Diaporthales</taxon>
        <taxon>Diaporthaceae</taxon>
        <taxon>Diaporthe</taxon>
    </lineage>
</organism>
<feature type="region of interest" description="Disordered" evidence="1">
    <location>
        <begin position="256"/>
        <end position="441"/>
    </location>
</feature>
<dbReference type="Pfam" id="PF04681">
    <property type="entry name" value="Bys1"/>
    <property type="match status" value="1"/>
</dbReference>
<feature type="compositionally biased region" description="Pro residues" evidence="1">
    <location>
        <begin position="90"/>
        <end position="102"/>
    </location>
</feature>
<feature type="compositionally biased region" description="Pro residues" evidence="1">
    <location>
        <begin position="34"/>
        <end position="83"/>
    </location>
</feature>
<accession>A0AAD9S5W8</accession>
<proteinExistence type="predicted"/>
<evidence type="ECO:0000256" key="1">
    <source>
        <dbReference type="SAM" id="MobiDB-lite"/>
    </source>
</evidence>
<dbReference type="InterPro" id="IPR006771">
    <property type="entry name" value="CetA-like"/>
</dbReference>
<keyword evidence="2" id="KW-0732">Signal</keyword>
<feature type="signal peptide" evidence="2">
    <location>
        <begin position="1"/>
        <end position="20"/>
    </location>
</feature>
<dbReference type="EMBL" id="JAUJFL010000009">
    <property type="protein sequence ID" value="KAK2597857.1"/>
    <property type="molecule type" value="Genomic_DNA"/>
</dbReference>
<dbReference type="PRINTS" id="PR01217">
    <property type="entry name" value="PRICHEXTENSN"/>
</dbReference>
<feature type="region of interest" description="Disordered" evidence="1">
    <location>
        <begin position="23"/>
        <end position="102"/>
    </location>
</feature>
<dbReference type="Proteomes" id="UP001265746">
    <property type="component" value="Unassembled WGS sequence"/>
</dbReference>
<sequence>MHLTHYVLTGLWATAVGILAAPDPPDYGKKPGYGDPPPPSYSTPPYYSPSPSYSPPPYYSPPPSYSSPPSYSPSPSYSPPPSYPDYGSKPPNPKPYYPGKPPGKPDLHKKPDYYEGYGHARVVNFCPFEVYLWSVAWDTDGPYTIGCRQEYVEKYLKGGVALEIVTDKDSWYNDKDKLILYYKKYDKKVYYDLYEKYGHPFEGHKVSLKPEEDYCPAEYWDDGCEIDDGGKKTCDDFSDLVLYLCEEYKDKKYPKPSPKYPPYAPPKHPDKPPYGPPPGSKPPPYGPPPGGLPPYGPPPGGLPPYGPPPYVPPPYGSPPGVPPPSGPPPYGPPPEVPPPYLPPDLPKIPPLSITPPDVPKLLSGPGLPDPGLPGPSGLRKLTRRGYNKARSAEGQGEDDDSQDWHARQWENDKPSWDADAKCKDCGEREQGSVVDMTDGIE</sequence>
<feature type="chain" id="PRO_5042209284" evidence="2">
    <location>
        <begin position="21"/>
        <end position="441"/>
    </location>
</feature>